<sequence length="50" mass="5897">MTEEELIQYATKVRAEYKAPESVEQAMRESVERILSNKNVYDAMKRLSEM</sequence>
<evidence type="ECO:0000313" key="2">
    <source>
        <dbReference type="Proteomes" id="UP001526225"/>
    </source>
</evidence>
<comment type="caution">
    <text evidence="1">The sequence shown here is derived from an EMBL/GenBank/DDBJ whole genome shotgun (WGS) entry which is preliminary data.</text>
</comment>
<proteinExistence type="predicted"/>
<dbReference type="EMBL" id="JAOZFE010000002">
    <property type="protein sequence ID" value="MCW0952925.1"/>
    <property type="molecule type" value="Genomic_DNA"/>
</dbReference>
<name>A0ABT3E3C8_9LACO</name>
<keyword evidence="2" id="KW-1185">Reference proteome</keyword>
<organism evidence="1 2">
    <name type="scientific">Weissella ceti</name>
    <dbReference type="NCBI Taxonomy" id="759620"/>
    <lineage>
        <taxon>Bacteria</taxon>
        <taxon>Bacillati</taxon>
        <taxon>Bacillota</taxon>
        <taxon>Bacilli</taxon>
        <taxon>Lactobacillales</taxon>
        <taxon>Lactobacillaceae</taxon>
        <taxon>Weissella</taxon>
    </lineage>
</organism>
<accession>A0ABT3E3C8</accession>
<reference evidence="1 2" key="1">
    <citation type="submission" date="2022-10" db="EMBL/GenBank/DDBJ databases">
        <title>Weissella fermenti sp. nov., isolated from fermented cabbage.</title>
        <authorList>
            <person name="Lee J.K."/>
            <person name="Baek J.H."/>
            <person name="Choi D.G."/>
            <person name="Kim J.M."/>
            <person name="Jeon C.O."/>
        </authorList>
    </citation>
    <scope>NUCLEOTIDE SEQUENCE [LARGE SCALE GENOMIC DNA]</scope>
    <source>
        <strain evidence="1 2">KACC 18534</strain>
    </source>
</reference>
<dbReference type="RefSeq" id="WP_213408199.1">
    <property type="nucleotide sequence ID" value="NZ_CP074441.1"/>
</dbReference>
<protein>
    <submittedName>
        <fullName evidence="1">Uncharacterized protein</fullName>
    </submittedName>
</protein>
<evidence type="ECO:0000313" key="1">
    <source>
        <dbReference type="EMBL" id="MCW0952925.1"/>
    </source>
</evidence>
<gene>
    <name evidence="1" type="ORF">OIT44_02420</name>
</gene>
<dbReference type="Proteomes" id="UP001526225">
    <property type="component" value="Unassembled WGS sequence"/>
</dbReference>